<organism evidence="2">
    <name type="scientific">Mimivirus LCMiAC01</name>
    <dbReference type="NCBI Taxonomy" id="2506608"/>
    <lineage>
        <taxon>Viruses</taxon>
        <taxon>Varidnaviria</taxon>
        <taxon>Bamfordvirae</taxon>
        <taxon>Nucleocytoviricota</taxon>
        <taxon>Megaviricetes</taxon>
        <taxon>Imitervirales</taxon>
        <taxon>Mimiviridae</taxon>
        <taxon>Klosneuvirinae</taxon>
    </lineage>
</organism>
<proteinExistence type="predicted"/>
<keyword evidence="2" id="KW-0378">Hydrolase</keyword>
<dbReference type="InterPro" id="IPR044925">
    <property type="entry name" value="His-Me_finger_sf"/>
</dbReference>
<dbReference type="SUPFAM" id="SSF54060">
    <property type="entry name" value="His-Me finger endonucleases"/>
    <property type="match status" value="3"/>
</dbReference>
<dbReference type="Pfam" id="PF13392">
    <property type="entry name" value="HNH_3"/>
    <property type="match status" value="3"/>
</dbReference>
<accession>A0A481YZD8</accession>
<dbReference type="Gene3D" id="3.90.75.20">
    <property type="match status" value="3"/>
</dbReference>
<reference evidence="2" key="1">
    <citation type="journal article" date="2019" name="MBio">
        <title>Virus Genomes from Deep Sea Sediments Expand the Ocean Megavirome and Support Independent Origins of Viral Gigantism.</title>
        <authorList>
            <person name="Backstrom D."/>
            <person name="Yutin N."/>
            <person name="Jorgensen S.L."/>
            <person name="Dharamshi J."/>
            <person name="Homa F."/>
            <person name="Zaremba-Niedwiedzka K."/>
            <person name="Spang A."/>
            <person name="Wolf Y.I."/>
            <person name="Koonin E.V."/>
            <person name="Ettema T.J."/>
        </authorList>
    </citation>
    <scope>NUCLEOTIDE SEQUENCE</scope>
</reference>
<evidence type="ECO:0000313" key="2">
    <source>
        <dbReference type="EMBL" id="QBK88370.1"/>
    </source>
</evidence>
<protein>
    <submittedName>
        <fullName evidence="2">HNH endonuclease</fullName>
    </submittedName>
</protein>
<dbReference type="SMART" id="SM00507">
    <property type="entry name" value="HNHc"/>
    <property type="match status" value="2"/>
</dbReference>
<sequence length="461" mass="54346">MNNNGNNKVECWKYIVGYEGMYKVSNMGRVHSIKSNKYLKIKKHNNGFSAIEIYKNHKKKLFFIHRLVALYFVPNLHSYRFVKHIDGDKKNNCANNLCWFTNKKEKKKKIIPDIINLEGEVWINIKDHAGKYKISNMGRVQNVVMKYIMKPEICNGYYRIALINKNNKRNHHLVHRLVAQHFISNSQNKKIVDHIDNNKLNNKFDNLRWVSQSENSLSYQRNYRKYNPILQYDMDGKFIKKWKNIKEIVETTGYYRDPLSICLHGRKKYYKKCMWIYENPIATPQEIKLEKDEVFKNIGIIDECDFSRYEVSNYGKVNSLYLDRCLKVATNGSGYYNITIKDKKTKKIKGMLIHRLVASVFVLGKSENNDIVNHIDEDKTNNHVSNLEWVSNLYNTTHSLGKPVNQIDPKSGKIINTYKSVKSVLRKFNKSIKSTIIYNVCNGNRKSAYGYKWEYVDKIDK</sequence>
<dbReference type="InterPro" id="IPR010902">
    <property type="entry name" value="NUMOD4"/>
</dbReference>
<keyword evidence="2" id="KW-0540">Nuclease</keyword>
<dbReference type="Gene3D" id="1.10.10.10">
    <property type="entry name" value="Winged helix-like DNA-binding domain superfamily/Winged helix DNA-binding domain"/>
    <property type="match status" value="1"/>
</dbReference>
<dbReference type="InterPro" id="IPR036388">
    <property type="entry name" value="WH-like_DNA-bd_sf"/>
</dbReference>
<gene>
    <name evidence="2" type="ORF">LCMiAC01_00340</name>
</gene>
<feature type="domain" description="HNH nuclease" evidence="1">
    <location>
        <begin position="347"/>
        <end position="396"/>
    </location>
</feature>
<dbReference type="InterPro" id="IPR003615">
    <property type="entry name" value="HNH_nuc"/>
</dbReference>
<feature type="domain" description="HNH nuclease" evidence="1">
    <location>
        <begin position="168"/>
        <end position="216"/>
    </location>
</feature>
<dbReference type="GO" id="GO:0016788">
    <property type="term" value="F:hydrolase activity, acting on ester bonds"/>
    <property type="evidence" value="ECO:0007669"/>
    <property type="project" value="InterPro"/>
</dbReference>
<evidence type="ECO:0000259" key="1">
    <source>
        <dbReference type="SMART" id="SM00507"/>
    </source>
</evidence>
<dbReference type="InterPro" id="IPR003647">
    <property type="entry name" value="Intron_nuc_1_rpt"/>
</dbReference>
<name>A0A481YZD8_9VIRU</name>
<dbReference type="SMART" id="SM00497">
    <property type="entry name" value="IENR1"/>
    <property type="match status" value="2"/>
</dbReference>
<dbReference type="Pfam" id="PF07463">
    <property type="entry name" value="NUMOD4"/>
    <property type="match status" value="2"/>
</dbReference>
<dbReference type="EMBL" id="MK500388">
    <property type="protein sequence ID" value="QBK88370.1"/>
    <property type="molecule type" value="Genomic_DNA"/>
</dbReference>
<dbReference type="GO" id="GO:0004519">
    <property type="term" value="F:endonuclease activity"/>
    <property type="evidence" value="ECO:0007669"/>
    <property type="project" value="UniProtKB-KW"/>
</dbReference>
<keyword evidence="2" id="KW-0255">Endonuclease</keyword>